<sequence length="206" mass="23581">MPERAAAHAAANRRTSRSDSNPCLNKNQILELFHRCIKLASENVMLIIHQSPPRSSSTFDFFSYRSMFLFFFFYFCAHKINHKNTWELDLIDHLTDIIRDQDDNHIQTDFQMAGCILEAGVKIYSSRVDSLYSETYKVLARMNRAGQESEQESVNAEGGQEDSKKGIVKKLSPLSTLESSFEALNVKKFDGDLKSHAICYMLLILE</sequence>
<dbReference type="EMBL" id="OX451735">
    <property type="protein sequence ID" value="CAI8592796.1"/>
    <property type="molecule type" value="Genomic_DNA"/>
</dbReference>
<protein>
    <recommendedName>
        <fullName evidence="4">Condensin complex subunit 2</fullName>
    </recommendedName>
</protein>
<dbReference type="Pfam" id="PF05786">
    <property type="entry name" value="Cnd2"/>
    <property type="match status" value="1"/>
</dbReference>
<dbReference type="Proteomes" id="UP001157006">
    <property type="component" value="Chromosome 1S"/>
</dbReference>
<evidence type="ECO:0000256" key="1">
    <source>
        <dbReference type="SAM" id="MobiDB-lite"/>
    </source>
</evidence>
<name>A0AAV0Z2T7_VICFA</name>
<organism evidence="2 3">
    <name type="scientific">Vicia faba</name>
    <name type="common">Broad bean</name>
    <name type="synonym">Faba vulgaris</name>
    <dbReference type="NCBI Taxonomy" id="3906"/>
    <lineage>
        <taxon>Eukaryota</taxon>
        <taxon>Viridiplantae</taxon>
        <taxon>Streptophyta</taxon>
        <taxon>Embryophyta</taxon>
        <taxon>Tracheophyta</taxon>
        <taxon>Spermatophyta</taxon>
        <taxon>Magnoliopsida</taxon>
        <taxon>eudicotyledons</taxon>
        <taxon>Gunneridae</taxon>
        <taxon>Pentapetalae</taxon>
        <taxon>rosids</taxon>
        <taxon>fabids</taxon>
        <taxon>Fabales</taxon>
        <taxon>Fabaceae</taxon>
        <taxon>Papilionoideae</taxon>
        <taxon>50 kb inversion clade</taxon>
        <taxon>NPAAA clade</taxon>
        <taxon>Hologalegina</taxon>
        <taxon>IRL clade</taxon>
        <taxon>Fabeae</taxon>
        <taxon>Vicia</taxon>
    </lineage>
</organism>
<dbReference type="PANTHER" id="PTHR13108">
    <property type="entry name" value="CONDENSIN COMPLEX SUBUNIT 2"/>
    <property type="match status" value="1"/>
</dbReference>
<reference evidence="2 3" key="1">
    <citation type="submission" date="2023-01" db="EMBL/GenBank/DDBJ databases">
        <authorList>
            <person name="Kreplak J."/>
        </authorList>
    </citation>
    <scope>NUCLEOTIDE SEQUENCE [LARGE SCALE GENOMIC DNA]</scope>
</reference>
<evidence type="ECO:0000313" key="2">
    <source>
        <dbReference type="EMBL" id="CAI8592796.1"/>
    </source>
</evidence>
<keyword evidence="3" id="KW-1185">Reference proteome</keyword>
<feature type="region of interest" description="Disordered" evidence="1">
    <location>
        <begin position="1"/>
        <end position="20"/>
    </location>
</feature>
<dbReference type="PANTHER" id="PTHR13108:SF11">
    <property type="entry name" value="CONDENSIN COMPLEX SUBUNIT 2"/>
    <property type="match status" value="1"/>
</dbReference>
<dbReference type="InterPro" id="IPR022816">
    <property type="entry name" value="Condensin_barren_su2"/>
</dbReference>
<dbReference type="GO" id="GO:0003682">
    <property type="term" value="F:chromatin binding"/>
    <property type="evidence" value="ECO:0007669"/>
    <property type="project" value="TreeGrafter"/>
</dbReference>
<evidence type="ECO:0008006" key="4">
    <source>
        <dbReference type="Google" id="ProtNLM"/>
    </source>
</evidence>
<gene>
    <name evidence="2" type="ORF">VFH_I059000</name>
</gene>
<proteinExistence type="predicted"/>
<dbReference type="GO" id="GO:0000796">
    <property type="term" value="C:condensin complex"/>
    <property type="evidence" value="ECO:0007669"/>
    <property type="project" value="InterPro"/>
</dbReference>
<accession>A0AAV0Z2T7</accession>
<evidence type="ECO:0000313" key="3">
    <source>
        <dbReference type="Proteomes" id="UP001157006"/>
    </source>
</evidence>
<dbReference type="GO" id="GO:0007076">
    <property type="term" value="P:mitotic chromosome condensation"/>
    <property type="evidence" value="ECO:0007669"/>
    <property type="project" value="InterPro"/>
</dbReference>
<dbReference type="AlphaFoldDB" id="A0AAV0Z2T7"/>